<accession>A0A9Y2F5P9</accession>
<dbReference type="EMBL" id="CP127221">
    <property type="protein sequence ID" value="WIW96175.1"/>
    <property type="molecule type" value="Genomic_DNA"/>
</dbReference>
<dbReference type="RefSeq" id="WP_285976484.1">
    <property type="nucleotide sequence ID" value="NZ_CP127221.1"/>
</dbReference>
<dbReference type="KEGG" id="arue:QQX03_03455"/>
<dbReference type="AlphaFoldDB" id="A0A9Y2F5P9"/>
<dbReference type="Proteomes" id="UP001231445">
    <property type="component" value="Chromosome"/>
</dbReference>
<organism evidence="1 2">
    <name type="scientific">Altererythrobacter rubellus</name>
    <dbReference type="NCBI Taxonomy" id="2173831"/>
    <lineage>
        <taxon>Bacteria</taxon>
        <taxon>Pseudomonadati</taxon>
        <taxon>Pseudomonadota</taxon>
        <taxon>Alphaproteobacteria</taxon>
        <taxon>Sphingomonadales</taxon>
        <taxon>Erythrobacteraceae</taxon>
        <taxon>Altererythrobacter</taxon>
    </lineage>
</organism>
<evidence type="ECO:0000313" key="2">
    <source>
        <dbReference type="Proteomes" id="UP001231445"/>
    </source>
</evidence>
<evidence type="ECO:0000313" key="1">
    <source>
        <dbReference type="EMBL" id="WIW96175.1"/>
    </source>
</evidence>
<keyword evidence="2" id="KW-1185">Reference proteome</keyword>
<gene>
    <name evidence="1" type="ORF">QQX03_03455</name>
</gene>
<name>A0A9Y2F5P9_9SPHN</name>
<sequence length="91" mass="10392">MSFHSRLKRLEQRQPSRGYREAIIMDDLVATDNLEEDETILGLSEIGWDNPGCKVWMRKKGESLSQLRRRVGHDAGCLEGELSLFDAVRSS</sequence>
<reference evidence="1 2" key="1">
    <citation type="submission" date="2023-06" db="EMBL/GenBank/DDBJ databases">
        <title>Altererythrobacter rubellus NBRC 112769 genome.</title>
        <authorList>
            <person name="Zhang K."/>
        </authorList>
    </citation>
    <scope>NUCLEOTIDE SEQUENCE [LARGE SCALE GENOMIC DNA]</scope>
    <source>
        <strain evidence="1 2">NBRC 112769</strain>
    </source>
</reference>
<protein>
    <submittedName>
        <fullName evidence="1">Uncharacterized protein</fullName>
    </submittedName>
</protein>
<proteinExistence type="predicted"/>